<evidence type="ECO:0000256" key="5">
    <source>
        <dbReference type="ARBA" id="ARBA00023004"/>
    </source>
</evidence>
<dbReference type="InterPro" id="IPR051460">
    <property type="entry name" value="HdrC_iron-sulfur_subunit"/>
</dbReference>
<dbReference type="InterPro" id="IPR009051">
    <property type="entry name" value="Helical_ferredxn"/>
</dbReference>
<evidence type="ECO:0000256" key="1">
    <source>
        <dbReference type="ARBA" id="ARBA00007097"/>
    </source>
</evidence>
<feature type="domain" description="4Fe-4S ferredoxin-type" evidence="8">
    <location>
        <begin position="4"/>
        <end position="78"/>
    </location>
</feature>
<evidence type="ECO:0000313" key="9">
    <source>
        <dbReference type="EMBL" id="HEH35096.1"/>
    </source>
</evidence>
<evidence type="ECO:0000256" key="2">
    <source>
        <dbReference type="ARBA" id="ARBA00022485"/>
    </source>
</evidence>
<dbReference type="EMBL" id="DSLA01000045">
    <property type="protein sequence ID" value="HEH35096.1"/>
    <property type="molecule type" value="Genomic_DNA"/>
</dbReference>
<evidence type="ECO:0000259" key="8">
    <source>
        <dbReference type="Pfam" id="PF13183"/>
    </source>
</evidence>
<dbReference type="InterPro" id="IPR017896">
    <property type="entry name" value="4Fe4S_Fe-S-bd"/>
</dbReference>
<keyword evidence="6" id="KW-0411">Iron-sulfur</keyword>
<gene>
    <name evidence="9" type="ORF">ENP88_02855</name>
</gene>
<dbReference type="GO" id="GO:0005886">
    <property type="term" value="C:plasma membrane"/>
    <property type="evidence" value="ECO:0007669"/>
    <property type="project" value="TreeGrafter"/>
</dbReference>
<organism evidence="9">
    <name type="scientific">Archaeoglobus fulgidus</name>
    <dbReference type="NCBI Taxonomy" id="2234"/>
    <lineage>
        <taxon>Archaea</taxon>
        <taxon>Methanobacteriati</taxon>
        <taxon>Methanobacteriota</taxon>
        <taxon>Archaeoglobi</taxon>
        <taxon>Archaeoglobales</taxon>
        <taxon>Archaeoglobaceae</taxon>
        <taxon>Archaeoglobus</taxon>
    </lineage>
</organism>
<dbReference type="GO" id="GO:0046872">
    <property type="term" value="F:metal ion binding"/>
    <property type="evidence" value="ECO:0007669"/>
    <property type="project" value="UniProtKB-KW"/>
</dbReference>
<evidence type="ECO:0000256" key="6">
    <source>
        <dbReference type="ARBA" id="ARBA00023014"/>
    </source>
</evidence>
<feature type="domain" description="Cysteine-rich" evidence="7">
    <location>
        <begin position="143"/>
        <end position="223"/>
    </location>
</feature>
<evidence type="ECO:0000256" key="4">
    <source>
        <dbReference type="ARBA" id="ARBA00023002"/>
    </source>
</evidence>
<dbReference type="GO" id="GO:0016491">
    <property type="term" value="F:oxidoreductase activity"/>
    <property type="evidence" value="ECO:0007669"/>
    <property type="project" value="UniProtKB-KW"/>
</dbReference>
<sequence length="375" mass="42895">MMLELHRCFRCGWCKYPSGFEDYNCPSYARFRFESYSPGGRLWLMRGWLNGELDWSDRLSQIIFSCVACKNCVENCRMDFREEILDWIISARSKAVERGLVPPKVRDFLENLMKYGNPWGLPKSKQASWLGEMERFSGQDFLVYLGCECRYEERGTEMAWNVIEILKKAGISFGVLDDESCDGNEVLMLGERGLFEELASKNLQKFRELGVKRIVTISPHAYNAMKKYAGIKFEIMHFTQLLLDLIRKGKLSLSKLDSTVTYHDPCFLGRHNRIYEDPRKILRAVPGLKLVEMRRNRENAFCCGGGSGNFVFDFLSGSDSPARLRIREALDTNAEILAVACPICKAMLEDATKTEGLEGKIEVRDIAEIVLSSAK</sequence>
<dbReference type="PANTHER" id="PTHR43255">
    <property type="entry name" value="IRON-SULFUR-BINDING OXIDOREDUCTASE FADF-RELATED-RELATED"/>
    <property type="match status" value="1"/>
</dbReference>
<dbReference type="Pfam" id="PF02754">
    <property type="entry name" value="CCG"/>
    <property type="match status" value="2"/>
</dbReference>
<dbReference type="AlphaFoldDB" id="A0A7J2TIS3"/>
<evidence type="ECO:0000259" key="7">
    <source>
        <dbReference type="Pfam" id="PF02754"/>
    </source>
</evidence>
<comment type="caution">
    <text evidence="9">The sequence shown here is derived from an EMBL/GenBank/DDBJ whole genome shotgun (WGS) entry which is preliminary data.</text>
</comment>
<evidence type="ECO:0000256" key="3">
    <source>
        <dbReference type="ARBA" id="ARBA00022723"/>
    </source>
</evidence>
<proteinExistence type="inferred from homology"/>
<dbReference type="SUPFAM" id="SSF46548">
    <property type="entry name" value="alpha-helical ferredoxin"/>
    <property type="match status" value="1"/>
</dbReference>
<dbReference type="InterPro" id="IPR004017">
    <property type="entry name" value="Cys_rich_dom"/>
</dbReference>
<feature type="domain" description="Cysteine-rich" evidence="7">
    <location>
        <begin position="260"/>
        <end position="348"/>
    </location>
</feature>
<keyword evidence="4" id="KW-0560">Oxidoreductase</keyword>
<keyword evidence="5" id="KW-0408">Iron</keyword>
<accession>A0A7J2TIS3</accession>
<comment type="similarity">
    <text evidence="1">Belongs to the HdrC family.</text>
</comment>
<reference evidence="9" key="1">
    <citation type="journal article" date="2020" name="mSystems">
        <title>Genome- and Community-Level Interaction Insights into Carbon Utilization and Element Cycling Functions of Hydrothermarchaeota in Hydrothermal Sediment.</title>
        <authorList>
            <person name="Zhou Z."/>
            <person name="Liu Y."/>
            <person name="Xu W."/>
            <person name="Pan J."/>
            <person name="Luo Z.H."/>
            <person name="Li M."/>
        </authorList>
    </citation>
    <scope>NUCLEOTIDE SEQUENCE [LARGE SCALE GENOMIC DNA]</scope>
    <source>
        <strain evidence="9">SpSt-26</strain>
    </source>
</reference>
<dbReference type="PANTHER" id="PTHR43255:SF1">
    <property type="entry name" value="IRON-SULFUR-BINDING OXIDOREDUCTASE FADF-RELATED"/>
    <property type="match status" value="1"/>
</dbReference>
<dbReference type="GO" id="GO:0051539">
    <property type="term" value="F:4 iron, 4 sulfur cluster binding"/>
    <property type="evidence" value="ECO:0007669"/>
    <property type="project" value="UniProtKB-KW"/>
</dbReference>
<dbReference type="Pfam" id="PF13183">
    <property type="entry name" value="Fer4_8"/>
    <property type="match status" value="1"/>
</dbReference>
<keyword evidence="2" id="KW-0004">4Fe-4S</keyword>
<dbReference type="Gene3D" id="1.10.1060.10">
    <property type="entry name" value="Alpha-helical ferredoxin"/>
    <property type="match status" value="1"/>
</dbReference>
<keyword evidence="3" id="KW-0479">Metal-binding</keyword>
<name>A0A7J2TIS3_ARCFL</name>
<protein>
    <submittedName>
        <fullName evidence="9">(Fe-S)-binding protein</fullName>
    </submittedName>
</protein>